<dbReference type="PANTHER" id="PTHR43133">
    <property type="entry name" value="RNA POLYMERASE ECF-TYPE SIGMA FACTO"/>
    <property type="match status" value="1"/>
</dbReference>
<dbReference type="NCBIfam" id="TIGR02937">
    <property type="entry name" value="sigma70-ECF"/>
    <property type="match status" value="1"/>
</dbReference>
<dbReference type="Pfam" id="PF04542">
    <property type="entry name" value="Sigma70_r2"/>
    <property type="match status" value="1"/>
</dbReference>
<dbReference type="SUPFAM" id="SSF88946">
    <property type="entry name" value="Sigma2 domain of RNA polymerase sigma factors"/>
    <property type="match status" value="1"/>
</dbReference>
<keyword evidence="5" id="KW-0804">Transcription</keyword>
<dbReference type="Gene3D" id="1.10.10.10">
    <property type="entry name" value="Winged helix-like DNA-binding domain superfamily/Winged helix DNA-binding domain"/>
    <property type="match status" value="1"/>
</dbReference>
<accession>A0ABP8N247</accession>
<dbReference type="InterPro" id="IPR013325">
    <property type="entry name" value="RNA_pol_sigma_r2"/>
</dbReference>
<dbReference type="Proteomes" id="UP001501410">
    <property type="component" value="Unassembled WGS sequence"/>
</dbReference>
<evidence type="ECO:0000256" key="3">
    <source>
        <dbReference type="ARBA" id="ARBA00023082"/>
    </source>
</evidence>
<dbReference type="InterPro" id="IPR013249">
    <property type="entry name" value="RNA_pol_sigma70_r4_t2"/>
</dbReference>
<sequence length="207" mass="24047">MAHSAYTLFNVEILDEQKAITVDSIAGNALLSEDLLLLIEGCRKKDRRSQKALYDRFAPMLYSRIRRYVTEQSEVNELLNETFFKILTHLDSYSFSGAFEGWMHRIAMNTITDFLRRHIKHKQRIVADTEDIHSTVPENVLAGIGYKELLLLIHGLPEVHRGVFNLFVFDNCSHKEIAEHLGITEANSRWHLNDARRRLKEKLDALR</sequence>
<keyword evidence="3" id="KW-0731">Sigma factor</keyword>
<dbReference type="PANTHER" id="PTHR43133:SF8">
    <property type="entry name" value="RNA POLYMERASE SIGMA FACTOR HI_1459-RELATED"/>
    <property type="match status" value="1"/>
</dbReference>
<evidence type="ECO:0000313" key="8">
    <source>
        <dbReference type="EMBL" id="GAA4458269.1"/>
    </source>
</evidence>
<dbReference type="InterPro" id="IPR036388">
    <property type="entry name" value="WH-like_DNA-bd_sf"/>
</dbReference>
<keyword evidence="2" id="KW-0805">Transcription regulation</keyword>
<feature type="domain" description="RNA polymerase sigma factor 70 region 4 type 2" evidence="7">
    <location>
        <begin position="148"/>
        <end position="199"/>
    </location>
</feature>
<dbReference type="InterPro" id="IPR014284">
    <property type="entry name" value="RNA_pol_sigma-70_dom"/>
</dbReference>
<feature type="domain" description="RNA polymerase sigma-70 region 2" evidence="6">
    <location>
        <begin position="53"/>
        <end position="118"/>
    </location>
</feature>
<keyword evidence="9" id="KW-1185">Reference proteome</keyword>
<evidence type="ECO:0000256" key="2">
    <source>
        <dbReference type="ARBA" id="ARBA00023015"/>
    </source>
</evidence>
<organism evidence="8 9">
    <name type="scientific">Rurimicrobium arvi</name>
    <dbReference type="NCBI Taxonomy" id="2049916"/>
    <lineage>
        <taxon>Bacteria</taxon>
        <taxon>Pseudomonadati</taxon>
        <taxon>Bacteroidota</taxon>
        <taxon>Chitinophagia</taxon>
        <taxon>Chitinophagales</taxon>
        <taxon>Chitinophagaceae</taxon>
        <taxon>Rurimicrobium</taxon>
    </lineage>
</organism>
<dbReference type="Gene3D" id="1.10.1740.10">
    <property type="match status" value="1"/>
</dbReference>
<comment type="caution">
    <text evidence="8">The sequence shown here is derived from an EMBL/GenBank/DDBJ whole genome shotgun (WGS) entry which is preliminary data.</text>
</comment>
<evidence type="ECO:0000256" key="1">
    <source>
        <dbReference type="ARBA" id="ARBA00010641"/>
    </source>
</evidence>
<keyword evidence="4" id="KW-0238">DNA-binding</keyword>
<name>A0ABP8N247_9BACT</name>
<protein>
    <submittedName>
        <fullName evidence="8">Sigma-70 family RNA polymerase sigma factor</fullName>
    </submittedName>
</protein>
<dbReference type="EMBL" id="BAABEZ010000024">
    <property type="protein sequence ID" value="GAA4458269.1"/>
    <property type="molecule type" value="Genomic_DNA"/>
</dbReference>
<reference evidence="9" key="1">
    <citation type="journal article" date="2019" name="Int. J. Syst. Evol. Microbiol.">
        <title>The Global Catalogue of Microorganisms (GCM) 10K type strain sequencing project: providing services to taxonomists for standard genome sequencing and annotation.</title>
        <authorList>
            <consortium name="The Broad Institute Genomics Platform"/>
            <consortium name="The Broad Institute Genome Sequencing Center for Infectious Disease"/>
            <person name="Wu L."/>
            <person name="Ma J."/>
        </authorList>
    </citation>
    <scope>NUCLEOTIDE SEQUENCE [LARGE SCALE GENOMIC DNA]</scope>
    <source>
        <strain evidence="9">JCM 31921</strain>
    </source>
</reference>
<dbReference type="InterPro" id="IPR007627">
    <property type="entry name" value="RNA_pol_sigma70_r2"/>
</dbReference>
<gene>
    <name evidence="8" type="ORF">GCM10023092_26370</name>
</gene>
<dbReference type="Pfam" id="PF08281">
    <property type="entry name" value="Sigma70_r4_2"/>
    <property type="match status" value="1"/>
</dbReference>
<evidence type="ECO:0000259" key="6">
    <source>
        <dbReference type="Pfam" id="PF04542"/>
    </source>
</evidence>
<dbReference type="SUPFAM" id="SSF88659">
    <property type="entry name" value="Sigma3 and sigma4 domains of RNA polymerase sigma factors"/>
    <property type="match status" value="1"/>
</dbReference>
<dbReference type="InterPro" id="IPR013324">
    <property type="entry name" value="RNA_pol_sigma_r3/r4-like"/>
</dbReference>
<evidence type="ECO:0000259" key="7">
    <source>
        <dbReference type="Pfam" id="PF08281"/>
    </source>
</evidence>
<evidence type="ECO:0000313" key="9">
    <source>
        <dbReference type="Proteomes" id="UP001501410"/>
    </source>
</evidence>
<evidence type="ECO:0000256" key="5">
    <source>
        <dbReference type="ARBA" id="ARBA00023163"/>
    </source>
</evidence>
<proteinExistence type="inferred from homology"/>
<dbReference type="InterPro" id="IPR039425">
    <property type="entry name" value="RNA_pol_sigma-70-like"/>
</dbReference>
<comment type="similarity">
    <text evidence="1">Belongs to the sigma-70 factor family. ECF subfamily.</text>
</comment>
<evidence type="ECO:0000256" key="4">
    <source>
        <dbReference type="ARBA" id="ARBA00023125"/>
    </source>
</evidence>